<evidence type="ECO:0000256" key="3">
    <source>
        <dbReference type="ARBA" id="ARBA00023163"/>
    </source>
</evidence>
<dbReference type="Proteomes" id="UP000289437">
    <property type="component" value="Unassembled WGS sequence"/>
</dbReference>
<evidence type="ECO:0000313" key="6">
    <source>
        <dbReference type="EMBL" id="RXH57061.1"/>
    </source>
</evidence>
<dbReference type="PANTHER" id="PTHR30055:SF234">
    <property type="entry name" value="HTH-TYPE TRANSCRIPTIONAL REGULATOR BETI"/>
    <property type="match status" value="1"/>
</dbReference>
<feature type="DNA-binding region" description="H-T-H motif" evidence="4">
    <location>
        <begin position="44"/>
        <end position="63"/>
    </location>
</feature>
<sequence>MGMATRQTNKRIEERKQRDRQVRRAQILSAARRIAELEGWSSVTVRRLSDEISYSQPVLYAHFGSRDGILVAVAIEGFQELGVALEKARKYANRGSSVESVAAGYLAFAAASPALYEAMFSLNLSVPFDDAATPPELQFAFSQLLELFQGHTPKPEVLSELFWASLHGIAELARTRRFPPSRQKERVKALAVLFRLPGERTSRLPSLEGNRPQVK</sequence>
<dbReference type="Pfam" id="PF13305">
    <property type="entry name" value="TetR_C_33"/>
    <property type="match status" value="1"/>
</dbReference>
<dbReference type="EMBL" id="RDSM01000001">
    <property type="protein sequence ID" value="RXH57061.1"/>
    <property type="molecule type" value="Genomic_DNA"/>
</dbReference>
<evidence type="ECO:0000256" key="2">
    <source>
        <dbReference type="ARBA" id="ARBA00023125"/>
    </source>
</evidence>
<proteinExistence type="predicted"/>
<dbReference type="Pfam" id="PF00440">
    <property type="entry name" value="TetR_N"/>
    <property type="match status" value="1"/>
</dbReference>
<dbReference type="GO" id="GO:0000976">
    <property type="term" value="F:transcription cis-regulatory region binding"/>
    <property type="evidence" value="ECO:0007669"/>
    <property type="project" value="TreeGrafter"/>
</dbReference>
<keyword evidence="1" id="KW-0805">Transcription regulation</keyword>
<reference evidence="7" key="2">
    <citation type="submission" date="2019-02" db="EMBL/GenBank/DDBJ databases">
        <title>Granulicella sibirica sp. nov., a psychrotolerant acidobacterium isolated from an organic soil layer in forested tundra, West Siberia.</title>
        <authorList>
            <person name="Oshkin I.Y."/>
            <person name="Kulichevskaya I.S."/>
            <person name="Rijpstra W.I.C."/>
            <person name="Sinninghe Damste J.S."/>
            <person name="Rakitin A.L."/>
            <person name="Ravin N.V."/>
            <person name="Dedysh S.N."/>
        </authorList>
    </citation>
    <scope>NUCLEOTIDE SEQUENCE [LARGE SCALE GENOMIC DNA]</scope>
    <source>
        <strain evidence="7">AF10</strain>
    </source>
</reference>
<evidence type="ECO:0000313" key="7">
    <source>
        <dbReference type="Proteomes" id="UP000289437"/>
    </source>
</evidence>
<dbReference type="PANTHER" id="PTHR30055">
    <property type="entry name" value="HTH-TYPE TRANSCRIPTIONAL REGULATOR RUTR"/>
    <property type="match status" value="1"/>
</dbReference>
<dbReference type="InterPro" id="IPR009057">
    <property type="entry name" value="Homeodomain-like_sf"/>
</dbReference>
<comment type="caution">
    <text evidence="6">The sequence shown here is derived from an EMBL/GenBank/DDBJ whole genome shotgun (WGS) entry which is preliminary data.</text>
</comment>
<evidence type="ECO:0000256" key="4">
    <source>
        <dbReference type="PROSITE-ProRule" id="PRU00335"/>
    </source>
</evidence>
<reference evidence="6 7" key="1">
    <citation type="submission" date="2018-11" db="EMBL/GenBank/DDBJ databases">
        <authorList>
            <person name="Mardanov A.V."/>
            <person name="Ravin N.V."/>
            <person name="Dedysh S.N."/>
        </authorList>
    </citation>
    <scope>NUCLEOTIDE SEQUENCE [LARGE SCALE GENOMIC DNA]</scope>
    <source>
        <strain evidence="6 7">AF10</strain>
    </source>
</reference>
<name>A0A4Q0T659_9BACT</name>
<organism evidence="6 7">
    <name type="scientific">Granulicella sibirica</name>
    <dbReference type="NCBI Taxonomy" id="2479048"/>
    <lineage>
        <taxon>Bacteria</taxon>
        <taxon>Pseudomonadati</taxon>
        <taxon>Acidobacteriota</taxon>
        <taxon>Terriglobia</taxon>
        <taxon>Terriglobales</taxon>
        <taxon>Acidobacteriaceae</taxon>
        <taxon>Granulicella</taxon>
    </lineage>
</organism>
<accession>A0A4Q0T659</accession>
<protein>
    <submittedName>
        <fullName evidence="6">Transcriptional regulator, TetR family</fullName>
    </submittedName>
</protein>
<dbReference type="InterPro" id="IPR025996">
    <property type="entry name" value="MT1864/Rv1816-like_C"/>
</dbReference>
<dbReference type="AlphaFoldDB" id="A0A4Q0T659"/>
<gene>
    <name evidence="6" type="ORF">GRAN_0371</name>
</gene>
<feature type="domain" description="HTH tetR-type" evidence="5">
    <location>
        <begin position="21"/>
        <end position="81"/>
    </location>
</feature>
<evidence type="ECO:0000259" key="5">
    <source>
        <dbReference type="PROSITE" id="PS50977"/>
    </source>
</evidence>
<dbReference type="SUPFAM" id="SSF46689">
    <property type="entry name" value="Homeodomain-like"/>
    <property type="match status" value="1"/>
</dbReference>
<dbReference type="GO" id="GO:0003700">
    <property type="term" value="F:DNA-binding transcription factor activity"/>
    <property type="evidence" value="ECO:0007669"/>
    <property type="project" value="TreeGrafter"/>
</dbReference>
<keyword evidence="2 4" id="KW-0238">DNA-binding</keyword>
<evidence type="ECO:0000256" key="1">
    <source>
        <dbReference type="ARBA" id="ARBA00023015"/>
    </source>
</evidence>
<dbReference type="InterPro" id="IPR001647">
    <property type="entry name" value="HTH_TetR"/>
</dbReference>
<dbReference type="InterPro" id="IPR036271">
    <property type="entry name" value="Tet_transcr_reg_TetR-rel_C_sf"/>
</dbReference>
<keyword evidence="3" id="KW-0804">Transcription</keyword>
<dbReference type="InterPro" id="IPR050109">
    <property type="entry name" value="HTH-type_TetR-like_transc_reg"/>
</dbReference>
<dbReference type="SUPFAM" id="SSF48498">
    <property type="entry name" value="Tetracyclin repressor-like, C-terminal domain"/>
    <property type="match status" value="1"/>
</dbReference>
<dbReference type="Gene3D" id="1.10.357.10">
    <property type="entry name" value="Tetracycline Repressor, domain 2"/>
    <property type="match status" value="1"/>
</dbReference>
<keyword evidence="7" id="KW-1185">Reference proteome</keyword>
<dbReference type="PROSITE" id="PS50977">
    <property type="entry name" value="HTH_TETR_2"/>
    <property type="match status" value="1"/>
</dbReference>